<keyword evidence="1" id="KW-1133">Transmembrane helix</keyword>
<dbReference type="Proteomes" id="UP000230750">
    <property type="component" value="Unassembled WGS sequence"/>
</dbReference>
<evidence type="ECO:0000256" key="1">
    <source>
        <dbReference type="SAM" id="Phobius"/>
    </source>
</evidence>
<dbReference type="OrthoDB" id="10045021at2759"/>
<protein>
    <submittedName>
        <fullName evidence="2">Putative slowpoke-binding protein isoform X2</fullName>
    </submittedName>
</protein>
<reference evidence="2 3" key="1">
    <citation type="journal article" date="2017" name="PLoS Biol.">
        <title>The sea cucumber genome provides insights into morphological evolution and visceral regeneration.</title>
        <authorList>
            <person name="Zhang X."/>
            <person name="Sun L."/>
            <person name="Yuan J."/>
            <person name="Sun Y."/>
            <person name="Gao Y."/>
            <person name="Zhang L."/>
            <person name="Li S."/>
            <person name="Dai H."/>
            <person name="Hamel J.F."/>
            <person name="Liu C."/>
            <person name="Yu Y."/>
            <person name="Liu S."/>
            <person name="Lin W."/>
            <person name="Guo K."/>
            <person name="Jin S."/>
            <person name="Xu P."/>
            <person name="Storey K.B."/>
            <person name="Huan P."/>
            <person name="Zhang T."/>
            <person name="Zhou Y."/>
            <person name="Zhang J."/>
            <person name="Lin C."/>
            <person name="Li X."/>
            <person name="Xing L."/>
            <person name="Huo D."/>
            <person name="Sun M."/>
            <person name="Wang L."/>
            <person name="Mercier A."/>
            <person name="Li F."/>
            <person name="Yang H."/>
            <person name="Xiang J."/>
        </authorList>
    </citation>
    <scope>NUCLEOTIDE SEQUENCE [LARGE SCALE GENOMIC DNA]</scope>
    <source>
        <strain evidence="2">Shaxun</strain>
        <tissue evidence="2">Muscle</tissue>
    </source>
</reference>
<accession>A0A2G8KI30</accession>
<keyword evidence="1" id="KW-0812">Transmembrane</keyword>
<dbReference type="SUPFAM" id="SSF56112">
    <property type="entry name" value="Protein kinase-like (PK-like)"/>
    <property type="match status" value="1"/>
</dbReference>
<name>A0A2G8KI30_STIJA</name>
<feature type="transmembrane region" description="Helical" evidence="1">
    <location>
        <begin position="29"/>
        <end position="52"/>
    </location>
</feature>
<comment type="caution">
    <text evidence="2">The sequence shown here is derived from an EMBL/GenBank/DDBJ whole genome shotgun (WGS) entry which is preliminary data.</text>
</comment>
<evidence type="ECO:0000313" key="2">
    <source>
        <dbReference type="EMBL" id="PIK47648.1"/>
    </source>
</evidence>
<keyword evidence="1" id="KW-0472">Membrane</keyword>
<keyword evidence="3" id="KW-1185">Reference proteome</keyword>
<organism evidence="2 3">
    <name type="scientific">Stichopus japonicus</name>
    <name type="common">Sea cucumber</name>
    <dbReference type="NCBI Taxonomy" id="307972"/>
    <lineage>
        <taxon>Eukaryota</taxon>
        <taxon>Metazoa</taxon>
        <taxon>Echinodermata</taxon>
        <taxon>Eleutherozoa</taxon>
        <taxon>Echinozoa</taxon>
        <taxon>Holothuroidea</taxon>
        <taxon>Aspidochirotacea</taxon>
        <taxon>Aspidochirotida</taxon>
        <taxon>Stichopodidae</taxon>
        <taxon>Apostichopus</taxon>
    </lineage>
</organism>
<proteinExistence type="predicted"/>
<gene>
    <name evidence="2" type="ORF">BSL78_15478</name>
</gene>
<dbReference type="Gene3D" id="1.10.510.10">
    <property type="entry name" value="Transferase(Phosphotransferase) domain 1"/>
    <property type="match status" value="1"/>
</dbReference>
<evidence type="ECO:0000313" key="3">
    <source>
        <dbReference type="Proteomes" id="UP000230750"/>
    </source>
</evidence>
<dbReference type="InterPro" id="IPR011009">
    <property type="entry name" value="Kinase-like_dom_sf"/>
</dbReference>
<dbReference type="STRING" id="307972.A0A2G8KI30"/>
<dbReference type="EMBL" id="MRZV01000567">
    <property type="protein sequence ID" value="PIK47648.1"/>
    <property type="molecule type" value="Genomic_DNA"/>
</dbReference>
<sequence>MPVDFAVSQREDKDTGNFLPVDYKKLQHMIAAVCSGAAVLVILVLALVIYCYRRCSRYDYTPLLEDLSLPVKLKREREMERNSVREEALINCQFYLRSHSGHYSYMGYLPNMGTRLEKHWFLVRQMRQTKDLIMNVWKKSPNCPLQFDGTTQKTLKELFRAISHPYIWPVLDLDLWTDQSLVISVQNYEKRGSLKDHIYGVSPNNYVEDKYGMKGRALPSNELKLFGLQVLQALIYLEEQGFPYHGNVHSGNVILERRTCRLAGYENVCLGYASQLHPVLEKYFRDNLQSLDSLSFGHMMFEMSSGETLTQAFPDRIQLQKCKQPGVKELLEYIFDVNGDYPSIRYISEHGFFVGVRLKHLESKPPKQSVLDFILLGKKENREKITPQFVVS</sequence>
<dbReference type="AlphaFoldDB" id="A0A2G8KI30"/>